<proteinExistence type="predicted"/>
<dbReference type="Proteomes" id="UP000054321">
    <property type="component" value="Unassembled WGS sequence"/>
</dbReference>
<evidence type="ECO:0000313" key="2">
    <source>
        <dbReference type="EMBL" id="KIN01805.1"/>
    </source>
</evidence>
<reference evidence="2 3" key="1">
    <citation type="submission" date="2014-04" db="EMBL/GenBank/DDBJ databases">
        <authorList>
            <consortium name="DOE Joint Genome Institute"/>
            <person name="Kuo A."/>
            <person name="Martino E."/>
            <person name="Perotto S."/>
            <person name="Kohler A."/>
            <person name="Nagy L.G."/>
            <person name="Floudas D."/>
            <person name="Copeland A."/>
            <person name="Barry K.W."/>
            <person name="Cichocki N."/>
            <person name="Veneault-Fourrey C."/>
            <person name="LaButti K."/>
            <person name="Lindquist E.A."/>
            <person name="Lipzen A."/>
            <person name="Lundell T."/>
            <person name="Morin E."/>
            <person name="Murat C."/>
            <person name="Sun H."/>
            <person name="Tunlid A."/>
            <person name="Henrissat B."/>
            <person name="Grigoriev I.V."/>
            <person name="Hibbett D.S."/>
            <person name="Martin F."/>
            <person name="Nordberg H.P."/>
            <person name="Cantor M.N."/>
            <person name="Hua S.X."/>
        </authorList>
    </citation>
    <scope>NUCLEOTIDE SEQUENCE [LARGE SCALE GENOMIC DNA]</scope>
    <source>
        <strain evidence="2 3">Zn</strain>
    </source>
</reference>
<dbReference type="HOGENOM" id="CLU_036638_1_1_1"/>
<dbReference type="EMBL" id="KN832875">
    <property type="protein sequence ID" value="KIN01805.1"/>
    <property type="molecule type" value="Genomic_DNA"/>
</dbReference>
<keyword evidence="3" id="KW-1185">Reference proteome</keyword>
<organism evidence="2 3">
    <name type="scientific">Oidiodendron maius (strain Zn)</name>
    <dbReference type="NCBI Taxonomy" id="913774"/>
    <lineage>
        <taxon>Eukaryota</taxon>
        <taxon>Fungi</taxon>
        <taxon>Dikarya</taxon>
        <taxon>Ascomycota</taxon>
        <taxon>Pezizomycotina</taxon>
        <taxon>Leotiomycetes</taxon>
        <taxon>Leotiomycetes incertae sedis</taxon>
        <taxon>Myxotrichaceae</taxon>
        <taxon>Oidiodendron</taxon>
    </lineage>
</organism>
<accession>A0A0C3HF87</accession>
<feature type="compositionally biased region" description="Basic and acidic residues" evidence="1">
    <location>
        <begin position="253"/>
        <end position="267"/>
    </location>
</feature>
<dbReference type="AlphaFoldDB" id="A0A0C3HF87"/>
<protein>
    <recommendedName>
        <fullName evidence="4">Signal peptide-containing protein</fullName>
    </recommendedName>
</protein>
<feature type="non-terminal residue" evidence="2">
    <location>
        <position position="267"/>
    </location>
</feature>
<dbReference type="OrthoDB" id="506431at2759"/>
<evidence type="ECO:0000313" key="3">
    <source>
        <dbReference type="Proteomes" id="UP000054321"/>
    </source>
</evidence>
<feature type="region of interest" description="Disordered" evidence="1">
    <location>
        <begin position="190"/>
        <end position="267"/>
    </location>
</feature>
<evidence type="ECO:0000256" key="1">
    <source>
        <dbReference type="SAM" id="MobiDB-lite"/>
    </source>
</evidence>
<feature type="region of interest" description="Disordered" evidence="1">
    <location>
        <begin position="40"/>
        <end position="127"/>
    </location>
</feature>
<name>A0A0C3HF87_OIDMZ</name>
<evidence type="ECO:0008006" key="4">
    <source>
        <dbReference type="Google" id="ProtNLM"/>
    </source>
</evidence>
<dbReference type="InParanoid" id="A0A0C3HF87"/>
<reference evidence="3" key="2">
    <citation type="submission" date="2015-01" db="EMBL/GenBank/DDBJ databases">
        <title>Evolutionary Origins and Diversification of the Mycorrhizal Mutualists.</title>
        <authorList>
            <consortium name="DOE Joint Genome Institute"/>
            <consortium name="Mycorrhizal Genomics Consortium"/>
            <person name="Kohler A."/>
            <person name="Kuo A."/>
            <person name="Nagy L.G."/>
            <person name="Floudas D."/>
            <person name="Copeland A."/>
            <person name="Barry K.W."/>
            <person name="Cichocki N."/>
            <person name="Veneault-Fourrey C."/>
            <person name="LaButti K."/>
            <person name="Lindquist E.A."/>
            <person name="Lipzen A."/>
            <person name="Lundell T."/>
            <person name="Morin E."/>
            <person name="Murat C."/>
            <person name="Riley R."/>
            <person name="Ohm R."/>
            <person name="Sun H."/>
            <person name="Tunlid A."/>
            <person name="Henrissat B."/>
            <person name="Grigoriev I.V."/>
            <person name="Hibbett D.S."/>
            <person name="Martin F."/>
        </authorList>
    </citation>
    <scope>NUCLEOTIDE SEQUENCE [LARGE SCALE GENOMIC DNA]</scope>
    <source>
        <strain evidence="3">Zn</strain>
    </source>
</reference>
<gene>
    <name evidence="2" type="ORF">OIDMADRAFT_88493</name>
</gene>
<sequence>MSIEVALQSVAFYILSCSTCAKINHRRKAKIQAKRERAEKHALETEQPGLYRHPSPFSTNPYWDEEITMGPGPPKKKTEKNSSQAALNPVGQESGYANSYTMSTGTGTASSPTAIEGSQTSGEGWNRKRYQREDEALWGHDTPGPGQRIFDAIARAGSTAGRLLEGRLNNSKAAGSDDENPRSYYLARNPPVNDLHPPVVSTQPASRDETRWMLQPPPPAKVMEGKERVISTRAVSAGSSRKGPDGSPLSRPVTEKLDDVKEQRIET</sequence>
<feature type="compositionally biased region" description="Low complexity" evidence="1">
    <location>
        <begin position="99"/>
        <end position="114"/>
    </location>
</feature>